<protein>
    <submittedName>
        <fullName evidence="3">Uncharacterized protein</fullName>
    </submittedName>
</protein>
<dbReference type="EMBL" id="SRLO01001340">
    <property type="protein sequence ID" value="TNN38773.1"/>
    <property type="molecule type" value="Genomic_DNA"/>
</dbReference>
<evidence type="ECO:0000256" key="1">
    <source>
        <dbReference type="SAM" id="MobiDB-lite"/>
    </source>
</evidence>
<gene>
    <name evidence="3" type="ORF">EYF80_051065</name>
</gene>
<sequence length="188" mass="20405">MNTAQRPDGVLLVLLGAWLIFTHDTSLGLSPELKSGTPTSQHESSEASSHRRALWEPRLTSVTIESHYPASDAGRSMLKAIKDKVVQPVVCLFKCTLEQLHDTLAAHNQLFSALLNGTSDCEQEVVIMDTGDSLSAARRLMNSWKSVCLHKRPDWGRVPPSESCSRGSSEGFCFSKPVARASGKIGGS</sequence>
<organism evidence="3 4">
    <name type="scientific">Liparis tanakae</name>
    <name type="common">Tanaka's snailfish</name>
    <dbReference type="NCBI Taxonomy" id="230148"/>
    <lineage>
        <taxon>Eukaryota</taxon>
        <taxon>Metazoa</taxon>
        <taxon>Chordata</taxon>
        <taxon>Craniata</taxon>
        <taxon>Vertebrata</taxon>
        <taxon>Euteleostomi</taxon>
        <taxon>Actinopterygii</taxon>
        <taxon>Neopterygii</taxon>
        <taxon>Teleostei</taxon>
        <taxon>Neoteleostei</taxon>
        <taxon>Acanthomorphata</taxon>
        <taxon>Eupercaria</taxon>
        <taxon>Perciformes</taxon>
        <taxon>Cottioidei</taxon>
        <taxon>Cottales</taxon>
        <taxon>Liparidae</taxon>
        <taxon>Liparis</taxon>
    </lineage>
</organism>
<name>A0A4Z2FDB2_9TELE</name>
<evidence type="ECO:0000313" key="3">
    <source>
        <dbReference type="EMBL" id="TNN38773.1"/>
    </source>
</evidence>
<feature type="chain" id="PRO_5021304393" evidence="2">
    <location>
        <begin position="29"/>
        <end position="188"/>
    </location>
</feature>
<comment type="caution">
    <text evidence="3">The sequence shown here is derived from an EMBL/GenBank/DDBJ whole genome shotgun (WGS) entry which is preliminary data.</text>
</comment>
<feature type="signal peptide" evidence="2">
    <location>
        <begin position="1"/>
        <end position="28"/>
    </location>
</feature>
<accession>A0A4Z2FDB2</accession>
<feature type="compositionally biased region" description="Basic and acidic residues" evidence="1">
    <location>
        <begin position="43"/>
        <end position="53"/>
    </location>
</feature>
<dbReference type="AlphaFoldDB" id="A0A4Z2FDB2"/>
<dbReference type="Proteomes" id="UP000314294">
    <property type="component" value="Unassembled WGS sequence"/>
</dbReference>
<feature type="region of interest" description="Disordered" evidence="1">
    <location>
        <begin position="31"/>
        <end position="53"/>
    </location>
</feature>
<evidence type="ECO:0000313" key="4">
    <source>
        <dbReference type="Proteomes" id="UP000314294"/>
    </source>
</evidence>
<evidence type="ECO:0000256" key="2">
    <source>
        <dbReference type="SAM" id="SignalP"/>
    </source>
</evidence>
<keyword evidence="4" id="KW-1185">Reference proteome</keyword>
<keyword evidence="2" id="KW-0732">Signal</keyword>
<reference evidence="3 4" key="1">
    <citation type="submission" date="2019-03" db="EMBL/GenBank/DDBJ databases">
        <title>First draft genome of Liparis tanakae, snailfish: a comprehensive survey of snailfish specific genes.</title>
        <authorList>
            <person name="Kim W."/>
            <person name="Song I."/>
            <person name="Jeong J.-H."/>
            <person name="Kim D."/>
            <person name="Kim S."/>
            <person name="Ryu S."/>
            <person name="Song J.Y."/>
            <person name="Lee S.K."/>
        </authorList>
    </citation>
    <scope>NUCLEOTIDE SEQUENCE [LARGE SCALE GENOMIC DNA]</scope>
    <source>
        <tissue evidence="3">Muscle</tissue>
    </source>
</reference>
<proteinExistence type="predicted"/>